<feature type="compositionally biased region" description="Acidic residues" evidence="6">
    <location>
        <begin position="133"/>
        <end position="146"/>
    </location>
</feature>
<evidence type="ECO:0000259" key="7">
    <source>
        <dbReference type="PROSITE" id="PS50157"/>
    </source>
</evidence>
<feature type="domain" description="C2H2-type" evidence="7">
    <location>
        <begin position="1389"/>
        <end position="1419"/>
    </location>
</feature>
<organism evidence="8 9">
    <name type="scientific">Plasmodium cynomolgi (strain B)</name>
    <dbReference type="NCBI Taxonomy" id="1120755"/>
    <lineage>
        <taxon>Eukaryota</taxon>
        <taxon>Sar</taxon>
        <taxon>Alveolata</taxon>
        <taxon>Apicomplexa</taxon>
        <taxon>Aconoidasida</taxon>
        <taxon>Haemosporida</taxon>
        <taxon>Plasmodiidae</taxon>
        <taxon>Plasmodium</taxon>
        <taxon>Plasmodium (Plasmodium)</taxon>
    </lineage>
</organism>
<reference evidence="8 9" key="1">
    <citation type="journal article" date="2012" name="Nat. Genet.">
        <title>Plasmodium cynomolgi genome sequences provide insight into Plasmodium vivax and the monkey malaria clade.</title>
        <authorList>
            <person name="Tachibana S."/>
            <person name="Sullivan S.A."/>
            <person name="Kawai S."/>
            <person name="Nakamura S."/>
            <person name="Kim H.R."/>
            <person name="Goto N."/>
            <person name="Arisue N."/>
            <person name="Palacpac N.M.Q."/>
            <person name="Honma H."/>
            <person name="Yagi M."/>
            <person name="Tougan T."/>
            <person name="Katakai Y."/>
            <person name="Kaneko O."/>
            <person name="Mita T."/>
            <person name="Kita K."/>
            <person name="Yasutomi Y."/>
            <person name="Sutton P.L."/>
            <person name="Shakhbatyan R."/>
            <person name="Horii T."/>
            <person name="Yasunaga T."/>
            <person name="Barnwell J.W."/>
            <person name="Escalante A.A."/>
            <person name="Carlton J.M."/>
            <person name="Tanabe K."/>
        </authorList>
    </citation>
    <scope>NUCLEOTIDE SEQUENCE [LARGE SCALE GENOMIC DNA]</scope>
    <source>
        <strain evidence="8 9">B</strain>
    </source>
</reference>
<feature type="compositionally biased region" description="Basic and acidic residues" evidence="6">
    <location>
        <begin position="411"/>
        <end position="422"/>
    </location>
</feature>
<sequence>MTANFKNKTALCYLDENLNSNSYSESEKIFLKNNINWNKINVLKCNQKKNEEGSSCSSSAGILMDMGSGNNNYVDSANYNDVSINYKNMQKFKSSSYSGDANREDRSVLSKRKYNHLSEEYEKRKRKLSPLDLFEDADDGDGGDDGGDGHVDSAASHENPNKDHFTNKYDFEFVENYKNVYLNKGGIAGGVAQGKIPKKHMQEEEDDEEEEEDVLANSQVSKDGSSGAEQDEDFPNVDGNGSSQVEGKYQIDKIYGTCLENVESSFILTKNMKKSYKNFIQNEKKKIKDQAEGYTNESAGNVYTSTLEGNGLLYSDDLGLNCALEEEGTAEEDEEEEVEMEVEMQVEMEHGVEVEEGVEREAEKEVEVEGEEYFNTPKNYPTRETNDLKGVLDMPNGAHEKTEEGNNCSDSKNEEARSKEVDGDYNYTCNDKQNDHSFEGSRLGQQQNSNNDDGNSGRETHPTDGQSNLTEAEKETQFFTPSQTVDKRNLVSTFKDDEDEEEQDQAEGQINEHIPAKGKKSNKRVYKKGNLSVPTENINVKEEKEKGLEEDQETHDSDSENGNVLKSVDDLDHVPISGSQLEKPNSEECNGAVMEERSFPVVRKEKQEVEDNTMGTKRRDGTSPGLVAKSASAAIKPVGPFTKQKDTIIKPVVTINKPVCAINKQINKAALVERKKKQVRKNCLIKAEVPKENSEVNSPATMVRVKRENCEDDIRKEGMPMSVDNNTSKMDKMKENFGTIRIKMEVEESEVNIKTEPREIPKVNKQSEGEQLNECEKHGERDQHYEDGQHDASPALTQSISMNVVQSGDANKCPKTVGERASSRTSEKARDRNSAQTSDNAQSKRRSMFYENMSSKISRIFFFSSKKANNNEPDGNSDSERESQDRKRDSDNDKEGNDETSESDENEQKEASESNDSNGGSTDKPLYSTEKSQEDGTQKNNTAQLKDLAGEGDEGNDEHSPSEGKSGEENENLQTYENRDGGDGKVGDNNGDEDLTSRTKKGKSPLGTKKVGRRKIGIVKKEPLGAANLAEIETRTCNLCNSIFANSKLMQRHVMSVHSEERPYECEICLKRYKRADHLKLHRIKHDLNKEDKKFQCSICQMFFKTPRQLKNCKLKHMKCSLEGERHTGGSESGTWRGDAAPKQAGTELSEQREEADERQVEADERQVEGDKQQVEGDQRQVETDKRQVEAQEQQANAEQRWELKKENCSPSRISVEIRTCNVCNMIFANKKLMKRHLMSVHSESRPYKCHLCIKTYKRSDHLKKHILTHKDNKEKIKYTCSICQASFDTPKELRSHKIRHYTCPYENCSYSYSTISKMKYHLNKHKCNLFYSCPVCSKKFLIYKEFIQHKRSCFKKKYVCLQCNKIYLHVNGYNKHVRKVHLNIIQNYKCTVNNCSKEFSSEFSLKEHIINFHHRVKRFFCSKCNMSFGYRSSFRRHNINIHP</sequence>
<feature type="compositionally biased region" description="Polar residues" evidence="6">
    <location>
        <begin position="216"/>
        <end position="228"/>
    </location>
</feature>
<protein>
    <submittedName>
        <fullName evidence="8">Krox-like protein. putative</fullName>
    </submittedName>
</protein>
<feature type="compositionally biased region" description="Basic and acidic residues" evidence="6">
    <location>
        <begin position="1150"/>
        <end position="1190"/>
    </location>
</feature>
<feature type="compositionally biased region" description="Basic and acidic residues" evidence="6">
    <location>
        <begin position="957"/>
        <end position="968"/>
    </location>
</feature>
<feature type="domain" description="C2H2-type" evidence="7">
    <location>
        <begin position="1248"/>
        <end position="1275"/>
    </location>
</feature>
<keyword evidence="2" id="KW-0677">Repeat</keyword>
<dbReference type="Gene3D" id="3.30.160.60">
    <property type="entry name" value="Classic Zinc Finger"/>
    <property type="match status" value="4"/>
</dbReference>
<feature type="compositionally biased region" description="Acidic residues" evidence="6">
    <location>
        <begin position="496"/>
        <end position="505"/>
    </location>
</feature>
<dbReference type="PROSITE" id="PS50157">
    <property type="entry name" value="ZINC_FINGER_C2H2_2"/>
    <property type="match status" value="8"/>
</dbReference>
<feature type="region of interest" description="Disordered" evidence="6">
    <location>
        <begin position="133"/>
        <end position="165"/>
    </location>
</feature>
<dbReference type="eggNOG" id="KOG1721">
    <property type="taxonomic scope" value="Eukaryota"/>
</dbReference>
<feature type="region of interest" description="Disordered" evidence="6">
    <location>
        <begin position="863"/>
        <end position="1009"/>
    </location>
</feature>
<feature type="compositionally biased region" description="Basic and acidic residues" evidence="6">
    <location>
        <begin position="745"/>
        <end position="790"/>
    </location>
</feature>
<feature type="compositionally biased region" description="Basic and acidic residues" evidence="6">
    <location>
        <begin position="977"/>
        <end position="986"/>
    </location>
</feature>
<dbReference type="RefSeq" id="XP_004224251.1">
    <property type="nucleotide sequence ID" value="XM_004224203.1"/>
</dbReference>
<feature type="compositionally biased region" description="Basic and acidic residues" evidence="6">
    <location>
        <begin position="594"/>
        <end position="609"/>
    </location>
</feature>
<keyword evidence="4" id="KW-0862">Zinc</keyword>
<proteinExistence type="predicted"/>
<evidence type="ECO:0000256" key="5">
    <source>
        <dbReference type="PROSITE-ProRule" id="PRU00042"/>
    </source>
</evidence>
<evidence type="ECO:0000256" key="4">
    <source>
        <dbReference type="ARBA" id="ARBA00022833"/>
    </source>
</evidence>
<evidence type="ECO:0000313" key="9">
    <source>
        <dbReference type="Proteomes" id="UP000006319"/>
    </source>
</evidence>
<dbReference type="VEuPathDB" id="PlasmoDB:PCYB_131790"/>
<accession>K6UX41</accession>
<keyword evidence="3 5" id="KW-0863">Zinc-finger</keyword>
<dbReference type="PANTHER" id="PTHR24379">
    <property type="entry name" value="KRAB AND ZINC FINGER DOMAIN-CONTAINING"/>
    <property type="match status" value="1"/>
</dbReference>
<feature type="domain" description="C2H2-type" evidence="7">
    <location>
        <begin position="1359"/>
        <end position="1382"/>
    </location>
</feature>
<evidence type="ECO:0000256" key="2">
    <source>
        <dbReference type="ARBA" id="ARBA00022737"/>
    </source>
</evidence>
<evidence type="ECO:0000313" key="8">
    <source>
        <dbReference type="EMBL" id="GAB68304.1"/>
    </source>
</evidence>
<keyword evidence="9" id="KW-1185">Reference proteome</keyword>
<dbReference type="SUPFAM" id="SSF57667">
    <property type="entry name" value="beta-beta-alpha zinc fingers"/>
    <property type="match status" value="4"/>
</dbReference>
<dbReference type="PROSITE" id="PS00028">
    <property type="entry name" value="ZINC_FINGER_C2H2_1"/>
    <property type="match status" value="9"/>
</dbReference>
<feature type="region of interest" description="Disordered" evidence="6">
    <location>
        <begin position="191"/>
        <end position="245"/>
    </location>
</feature>
<feature type="compositionally biased region" description="Basic residues" evidence="6">
    <location>
        <begin position="516"/>
        <end position="527"/>
    </location>
</feature>
<dbReference type="SMART" id="SM00355">
    <property type="entry name" value="ZnF_C2H2"/>
    <property type="match status" value="11"/>
</dbReference>
<feature type="compositionally biased region" description="Basic and acidic residues" evidence="6">
    <location>
        <begin position="539"/>
        <end position="558"/>
    </location>
</feature>
<dbReference type="Pfam" id="PF12874">
    <property type="entry name" value="zf-met"/>
    <property type="match status" value="1"/>
</dbReference>
<dbReference type="KEGG" id="pcy:PCYB_131790"/>
<feature type="compositionally biased region" description="Basic and acidic residues" evidence="6">
    <location>
        <begin position="878"/>
        <end position="897"/>
    </location>
</feature>
<feature type="compositionally biased region" description="Basic and acidic residues" evidence="6">
    <location>
        <begin position="350"/>
        <end position="367"/>
    </location>
</feature>
<name>K6UX41_PLACD</name>
<feature type="region of interest" description="Disordered" evidence="6">
    <location>
        <begin position="350"/>
        <end position="625"/>
    </location>
</feature>
<dbReference type="InterPro" id="IPR036236">
    <property type="entry name" value="Znf_C2H2_sf"/>
</dbReference>
<dbReference type="Pfam" id="PF00096">
    <property type="entry name" value="zf-C2H2"/>
    <property type="match status" value="3"/>
</dbReference>
<evidence type="ECO:0000256" key="6">
    <source>
        <dbReference type="SAM" id="MobiDB-lite"/>
    </source>
</evidence>
<feature type="domain" description="C2H2-type" evidence="7">
    <location>
        <begin position="1420"/>
        <end position="1444"/>
    </location>
</feature>
<dbReference type="PANTHER" id="PTHR24379:SF121">
    <property type="entry name" value="C2H2-TYPE DOMAIN-CONTAINING PROTEIN"/>
    <property type="match status" value="1"/>
</dbReference>
<feature type="compositionally biased region" description="Polar residues" evidence="6">
    <location>
        <begin position="795"/>
        <end position="809"/>
    </location>
</feature>
<dbReference type="InterPro" id="IPR013087">
    <property type="entry name" value="Znf_C2H2_type"/>
</dbReference>
<evidence type="ECO:0000256" key="1">
    <source>
        <dbReference type="ARBA" id="ARBA00022723"/>
    </source>
</evidence>
<dbReference type="EMBL" id="DF157105">
    <property type="protein sequence ID" value="GAB68304.1"/>
    <property type="molecule type" value="Genomic_DNA"/>
</dbReference>
<dbReference type="OMA" id="TCPYENC"/>
<gene>
    <name evidence="8" type="ORF">PCYB_131790</name>
</gene>
<feature type="compositionally biased region" description="Low complexity" evidence="6">
    <location>
        <begin position="444"/>
        <end position="454"/>
    </location>
</feature>
<dbReference type="Proteomes" id="UP000006319">
    <property type="component" value="Chromosome 13"/>
</dbReference>
<dbReference type="GO" id="GO:0008270">
    <property type="term" value="F:zinc ion binding"/>
    <property type="evidence" value="ECO:0007669"/>
    <property type="project" value="UniProtKB-KW"/>
</dbReference>
<dbReference type="OrthoDB" id="372803at2759"/>
<dbReference type="PhylomeDB" id="K6UX41"/>
<feature type="compositionally biased region" description="Basic and acidic residues" evidence="6">
    <location>
        <begin position="817"/>
        <end position="833"/>
    </location>
</feature>
<keyword evidence="1" id="KW-0479">Metal-binding</keyword>
<dbReference type="GeneID" id="14694678"/>
<feature type="domain" description="C2H2-type" evidence="7">
    <location>
        <begin position="1219"/>
        <end position="1247"/>
    </location>
</feature>
<feature type="region of interest" description="Disordered" evidence="6">
    <location>
        <begin position="1124"/>
        <end position="1195"/>
    </location>
</feature>
<evidence type="ECO:0000256" key="3">
    <source>
        <dbReference type="ARBA" id="ARBA00022771"/>
    </source>
</evidence>
<feature type="domain" description="C2H2-type" evidence="7">
    <location>
        <begin position="1279"/>
        <end position="1301"/>
    </location>
</feature>
<feature type="domain" description="C2H2-type" evidence="7">
    <location>
        <begin position="1035"/>
        <end position="1063"/>
    </location>
</feature>
<feature type="domain" description="C2H2-type" evidence="7">
    <location>
        <begin position="1064"/>
        <end position="1091"/>
    </location>
</feature>
<feature type="region of interest" description="Disordered" evidence="6">
    <location>
        <begin position="745"/>
        <end position="850"/>
    </location>
</feature>
<feature type="compositionally biased region" description="Acidic residues" evidence="6">
    <location>
        <begin position="203"/>
        <end position="214"/>
    </location>
</feature>